<dbReference type="Gene3D" id="3.90.228.10">
    <property type="match status" value="1"/>
</dbReference>
<dbReference type="EMBL" id="WIUZ02000002">
    <property type="protein sequence ID" value="KAF9790506.1"/>
    <property type="molecule type" value="Genomic_DNA"/>
</dbReference>
<evidence type="ECO:0000313" key="2">
    <source>
        <dbReference type="EMBL" id="KAF9790506.1"/>
    </source>
</evidence>
<gene>
    <name evidence="2" type="ORF">BJ322DRAFT_394756</name>
</gene>
<evidence type="ECO:0000313" key="3">
    <source>
        <dbReference type="Proteomes" id="UP000736335"/>
    </source>
</evidence>
<dbReference type="PANTHER" id="PTHR31681">
    <property type="entry name" value="C2H2-LIKE ZINC FINGER PROTEIN"/>
    <property type="match status" value="1"/>
</dbReference>
<dbReference type="AlphaFoldDB" id="A0A9P6LAV3"/>
<protein>
    <recommendedName>
        <fullName evidence="1">PARP catalytic domain-containing protein</fullName>
    </recommendedName>
</protein>
<keyword evidence="3" id="KW-1185">Reference proteome</keyword>
<dbReference type="OrthoDB" id="9514740at2759"/>
<dbReference type="Proteomes" id="UP000736335">
    <property type="component" value="Unassembled WGS sequence"/>
</dbReference>
<reference evidence="2" key="2">
    <citation type="submission" date="2020-11" db="EMBL/GenBank/DDBJ databases">
        <authorList>
            <consortium name="DOE Joint Genome Institute"/>
            <person name="Kuo A."/>
            <person name="Miyauchi S."/>
            <person name="Kiss E."/>
            <person name="Drula E."/>
            <person name="Kohler A."/>
            <person name="Sanchez-Garcia M."/>
            <person name="Andreopoulos B."/>
            <person name="Barry K.W."/>
            <person name="Bonito G."/>
            <person name="Buee M."/>
            <person name="Carver A."/>
            <person name="Chen C."/>
            <person name="Cichocki N."/>
            <person name="Clum A."/>
            <person name="Culley D."/>
            <person name="Crous P.W."/>
            <person name="Fauchery L."/>
            <person name="Girlanda M."/>
            <person name="Hayes R."/>
            <person name="Keri Z."/>
            <person name="Labutti K."/>
            <person name="Lipzen A."/>
            <person name="Lombard V."/>
            <person name="Magnuson J."/>
            <person name="Maillard F."/>
            <person name="Morin E."/>
            <person name="Murat C."/>
            <person name="Nolan M."/>
            <person name="Ohm R."/>
            <person name="Pangilinan J."/>
            <person name="Pereira M."/>
            <person name="Perotto S."/>
            <person name="Peter M."/>
            <person name="Riley R."/>
            <person name="Sitrit Y."/>
            <person name="Stielow B."/>
            <person name="Szollosi G."/>
            <person name="Zifcakova L."/>
            <person name="Stursova M."/>
            <person name="Spatafora J.W."/>
            <person name="Tedersoo L."/>
            <person name="Vaario L.-M."/>
            <person name="Yamada A."/>
            <person name="Yan M."/>
            <person name="Wang P."/>
            <person name="Xu J."/>
            <person name="Bruns T."/>
            <person name="Baldrian P."/>
            <person name="Vilgalys R."/>
            <person name="Henrissat B."/>
            <person name="Grigoriev I.V."/>
            <person name="Hibbett D."/>
            <person name="Nagy L.G."/>
            <person name="Martin F.M."/>
        </authorList>
    </citation>
    <scope>NUCLEOTIDE SEQUENCE</scope>
    <source>
        <strain evidence="2">UH-Tt-Lm1</strain>
    </source>
</reference>
<accession>A0A9P6LAV3</accession>
<evidence type="ECO:0000259" key="1">
    <source>
        <dbReference type="Pfam" id="PF00644"/>
    </source>
</evidence>
<dbReference type="GO" id="GO:0003950">
    <property type="term" value="F:NAD+ poly-ADP-ribosyltransferase activity"/>
    <property type="evidence" value="ECO:0007669"/>
    <property type="project" value="InterPro"/>
</dbReference>
<dbReference type="PANTHER" id="PTHR31681:SF3">
    <property type="entry name" value="OS04G0690100 PROTEIN"/>
    <property type="match status" value="1"/>
</dbReference>
<sequence length="233" mass="25981">MRFGSILKKNQRLKALNEDDPEYQYVKKLFDEGWKHPNKSTPTVRSIFKLLKTPSEMGEHHSYRSSIVAEVGDGVDTSGLFFHGTNRACALGDRKINDELCNNNKCNLCGIIRSSYDLAKSGSKHKFSRFGRGIYTSACSSKADDYFRDLATCKLQSRALLVNAVVYGKPQELSKTDTSANPCGSGYHSVMGVTGGDLNYEETVVYTNEAIRPVYLVTYGTHSERVGKLRKRA</sequence>
<reference evidence="2" key="1">
    <citation type="journal article" date="2020" name="Nat. Commun.">
        <title>Large-scale genome sequencing of mycorrhizal fungi provides insights into the early evolution of symbiotic traits.</title>
        <authorList>
            <person name="Miyauchi S."/>
            <person name="Kiss E."/>
            <person name="Kuo A."/>
            <person name="Drula E."/>
            <person name="Kohler A."/>
            <person name="Sanchez-Garcia M."/>
            <person name="Morin E."/>
            <person name="Andreopoulos B."/>
            <person name="Barry K.W."/>
            <person name="Bonito G."/>
            <person name="Buee M."/>
            <person name="Carver A."/>
            <person name="Chen C."/>
            <person name="Cichocki N."/>
            <person name="Clum A."/>
            <person name="Culley D."/>
            <person name="Crous P.W."/>
            <person name="Fauchery L."/>
            <person name="Girlanda M."/>
            <person name="Hayes R.D."/>
            <person name="Keri Z."/>
            <person name="LaButti K."/>
            <person name="Lipzen A."/>
            <person name="Lombard V."/>
            <person name="Magnuson J."/>
            <person name="Maillard F."/>
            <person name="Murat C."/>
            <person name="Nolan M."/>
            <person name="Ohm R.A."/>
            <person name="Pangilinan J."/>
            <person name="Pereira M.F."/>
            <person name="Perotto S."/>
            <person name="Peter M."/>
            <person name="Pfister S."/>
            <person name="Riley R."/>
            <person name="Sitrit Y."/>
            <person name="Stielow J.B."/>
            <person name="Szollosi G."/>
            <person name="Zifcakova L."/>
            <person name="Stursova M."/>
            <person name="Spatafora J.W."/>
            <person name="Tedersoo L."/>
            <person name="Vaario L.M."/>
            <person name="Yamada A."/>
            <person name="Yan M."/>
            <person name="Wang P."/>
            <person name="Xu J."/>
            <person name="Bruns T."/>
            <person name="Baldrian P."/>
            <person name="Vilgalys R."/>
            <person name="Dunand C."/>
            <person name="Henrissat B."/>
            <person name="Grigoriev I.V."/>
            <person name="Hibbett D."/>
            <person name="Nagy L.G."/>
            <person name="Martin F.M."/>
        </authorList>
    </citation>
    <scope>NUCLEOTIDE SEQUENCE</scope>
    <source>
        <strain evidence="2">UH-Tt-Lm1</strain>
    </source>
</reference>
<dbReference type="InterPro" id="IPR012317">
    <property type="entry name" value="Poly(ADP-ribose)pol_cat_dom"/>
</dbReference>
<feature type="domain" description="PARP catalytic" evidence="1">
    <location>
        <begin position="22"/>
        <end position="193"/>
    </location>
</feature>
<comment type="caution">
    <text evidence="2">The sequence shown here is derived from an EMBL/GenBank/DDBJ whole genome shotgun (WGS) entry which is preliminary data.</text>
</comment>
<proteinExistence type="predicted"/>
<dbReference type="SUPFAM" id="SSF56399">
    <property type="entry name" value="ADP-ribosylation"/>
    <property type="match status" value="1"/>
</dbReference>
<name>A0A9P6LAV3_9AGAM</name>
<dbReference type="Pfam" id="PF00644">
    <property type="entry name" value="PARP"/>
    <property type="match status" value="1"/>
</dbReference>
<organism evidence="2 3">
    <name type="scientific">Thelephora terrestris</name>
    <dbReference type="NCBI Taxonomy" id="56493"/>
    <lineage>
        <taxon>Eukaryota</taxon>
        <taxon>Fungi</taxon>
        <taxon>Dikarya</taxon>
        <taxon>Basidiomycota</taxon>
        <taxon>Agaricomycotina</taxon>
        <taxon>Agaricomycetes</taxon>
        <taxon>Thelephorales</taxon>
        <taxon>Thelephoraceae</taxon>
        <taxon>Thelephora</taxon>
    </lineage>
</organism>